<evidence type="ECO:0000313" key="2">
    <source>
        <dbReference type="EMBL" id="VZO40509.1"/>
    </source>
</evidence>
<keyword evidence="3" id="KW-1185">Reference proteome</keyword>
<dbReference type="GO" id="GO:0051082">
    <property type="term" value="F:unfolded protein binding"/>
    <property type="evidence" value="ECO:0007669"/>
    <property type="project" value="InterPro"/>
</dbReference>
<dbReference type="GO" id="GO:0016530">
    <property type="term" value="F:metallochaperone activity"/>
    <property type="evidence" value="ECO:0007669"/>
    <property type="project" value="TreeGrafter"/>
</dbReference>
<gene>
    <name evidence="2" type="primary">narX_3</name>
    <name evidence="2" type="ORF">HALOF300_05213</name>
</gene>
<protein>
    <submittedName>
        <fullName evidence="2">Nitrate reductase-like protein NarX</fullName>
        <ecNumber evidence="2">1.7.99.4</ecNumber>
    </submittedName>
</protein>
<dbReference type="EMBL" id="CACRYJ010000071">
    <property type="protein sequence ID" value="VZO40509.1"/>
    <property type="molecule type" value="Genomic_DNA"/>
</dbReference>
<dbReference type="Gene3D" id="1.10.3480.10">
    <property type="entry name" value="TorD-like"/>
    <property type="match status" value="1"/>
</dbReference>
<evidence type="ECO:0000256" key="1">
    <source>
        <dbReference type="ARBA" id="ARBA00023063"/>
    </source>
</evidence>
<dbReference type="SUPFAM" id="SSF89155">
    <property type="entry name" value="TorD-like"/>
    <property type="match status" value="1"/>
</dbReference>
<dbReference type="PANTHER" id="PTHR43680">
    <property type="entry name" value="NITRATE REDUCTASE MOLYBDENUM COFACTOR ASSEMBLY CHAPERONE"/>
    <property type="match status" value="1"/>
</dbReference>
<dbReference type="InterPro" id="IPR020945">
    <property type="entry name" value="DMSO/NO3_reduct_chaperone"/>
</dbReference>
<accession>A0A7M4DSR5</accession>
<dbReference type="RefSeq" id="WP_156743772.1">
    <property type="nucleotide sequence ID" value="NZ_CACRYJ010000071.1"/>
</dbReference>
<dbReference type="Proteomes" id="UP000419743">
    <property type="component" value="Unassembled WGS sequence"/>
</dbReference>
<sequence>MKQLLTLRRDRPRAGEGTDALIYRVAAFLLEYPDANLADRLPALATAVGSLPDPARSDLGGLVDHLAAGDDQAIGAEYVRTFDLDRRRALYLTYYAFGDTRKRGMAMLDFKSAYRQSGLELSDDELPDHLCVVLEFAATTDLAWGRELLLKHRAGLEVLRVALRDAGSPYAGALTAVCATLPPLAGEEEQAITTLIAAGPPEEEVGLEPFAPPSYMGDPR</sequence>
<name>A0A7M4DSR5_9MICO</name>
<dbReference type="AlphaFoldDB" id="A0A7M4DSR5"/>
<dbReference type="InterPro" id="IPR003765">
    <property type="entry name" value="NO3_reductase_chaperone_NarJ"/>
</dbReference>
<proteinExistence type="predicted"/>
<dbReference type="Pfam" id="PF02613">
    <property type="entry name" value="Nitrate_red_del"/>
    <property type="match status" value="1"/>
</dbReference>
<dbReference type="GO" id="GO:0016491">
    <property type="term" value="F:oxidoreductase activity"/>
    <property type="evidence" value="ECO:0007669"/>
    <property type="project" value="UniProtKB-KW"/>
</dbReference>
<evidence type="ECO:0000313" key="3">
    <source>
        <dbReference type="Proteomes" id="UP000419743"/>
    </source>
</evidence>
<organism evidence="2 3">
    <name type="scientific">Occultella aeris</name>
    <dbReference type="NCBI Taxonomy" id="2761496"/>
    <lineage>
        <taxon>Bacteria</taxon>
        <taxon>Bacillati</taxon>
        <taxon>Actinomycetota</taxon>
        <taxon>Actinomycetes</taxon>
        <taxon>Micrococcales</taxon>
        <taxon>Ruaniaceae</taxon>
        <taxon>Occultella</taxon>
    </lineage>
</organism>
<keyword evidence="1" id="KW-0534">Nitrate assimilation</keyword>
<dbReference type="GO" id="GO:0051131">
    <property type="term" value="P:chaperone-mediated protein complex assembly"/>
    <property type="evidence" value="ECO:0007669"/>
    <property type="project" value="InterPro"/>
</dbReference>
<dbReference type="GO" id="GO:0042128">
    <property type="term" value="P:nitrate assimilation"/>
    <property type="evidence" value="ECO:0007669"/>
    <property type="project" value="UniProtKB-KW"/>
</dbReference>
<dbReference type="PANTHER" id="PTHR43680:SF2">
    <property type="entry name" value="NITRATE REDUCTASE MOLYBDENUM COFACTOR ASSEMBLY CHAPERONE NARJ"/>
    <property type="match status" value="1"/>
</dbReference>
<dbReference type="InterPro" id="IPR036411">
    <property type="entry name" value="TorD-like_sf"/>
</dbReference>
<comment type="caution">
    <text evidence="2">The sequence shown here is derived from an EMBL/GenBank/DDBJ whole genome shotgun (WGS) entry which is preliminary data.</text>
</comment>
<keyword evidence="2" id="KW-0560">Oxidoreductase</keyword>
<dbReference type="EC" id="1.7.99.4" evidence="2"/>
<dbReference type="NCBIfam" id="TIGR00684">
    <property type="entry name" value="narJ"/>
    <property type="match status" value="1"/>
</dbReference>
<reference evidence="2 3" key="1">
    <citation type="submission" date="2019-11" db="EMBL/GenBank/DDBJ databases">
        <authorList>
            <person name="Criscuolo A."/>
        </authorList>
    </citation>
    <scope>NUCLEOTIDE SEQUENCE [LARGE SCALE GENOMIC DNA]</scope>
    <source>
        <strain evidence="2">CIP111667</strain>
    </source>
</reference>